<evidence type="ECO:0000256" key="6">
    <source>
        <dbReference type="ARBA" id="ARBA00022723"/>
    </source>
</evidence>
<dbReference type="EMBL" id="UINC01012443">
    <property type="protein sequence ID" value="SVA54346.1"/>
    <property type="molecule type" value="Genomic_DNA"/>
</dbReference>
<proteinExistence type="predicted"/>
<dbReference type="SUPFAM" id="SSF51717">
    <property type="entry name" value="Dihydropteroate synthetase-like"/>
    <property type="match status" value="1"/>
</dbReference>
<protein>
    <recommendedName>
        <fullName evidence="4">dihydropteroate synthase</fullName>
        <ecNumber evidence="4">2.5.1.15</ecNumber>
    </recommendedName>
</protein>
<dbReference type="NCBIfam" id="TIGR01496">
    <property type="entry name" value="DHPS"/>
    <property type="match status" value="1"/>
</dbReference>
<dbReference type="PANTHER" id="PTHR20941">
    <property type="entry name" value="FOLATE SYNTHESIS PROTEINS"/>
    <property type="match status" value="1"/>
</dbReference>
<dbReference type="EC" id="2.5.1.15" evidence="4"/>
<dbReference type="AlphaFoldDB" id="A0A381WP99"/>
<evidence type="ECO:0000256" key="2">
    <source>
        <dbReference type="ARBA" id="ARBA00001946"/>
    </source>
</evidence>
<comment type="catalytic activity">
    <reaction evidence="1">
        <text>(7,8-dihydropterin-6-yl)methyl diphosphate + 4-aminobenzoate = 7,8-dihydropteroate + diphosphate</text>
        <dbReference type="Rhea" id="RHEA:19949"/>
        <dbReference type="ChEBI" id="CHEBI:17836"/>
        <dbReference type="ChEBI" id="CHEBI:17839"/>
        <dbReference type="ChEBI" id="CHEBI:33019"/>
        <dbReference type="ChEBI" id="CHEBI:72950"/>
        <dbReference type="EC" id="2.5.1.15"/>
    </reaction>
</comment>
<dbReference type="InterPro" id="IPR006390">
    <property type="entry name" value="DHP_synth_dom"/>
</dbReference>
<sequence length="276" mass="30769">MTINCTGKLVDLSTPKIMGILNVTPDSFYDGGVHNSDKKILKHVEKMLNDGAVFIDIGAYSSRPNGINVDENEELNRVVPALELVINKFPETIISIDTFRSKVAETCLNSGASIINDVSAGEMDKKMMEIVGKYNVPYVMMHMKGNPQNMIRKTNYDDMLKEIIKYFSKKINQAVSYKINDMIIDPGFGFAKDLKQNYDLLSNIDLLKILDKPIMVGISRKSMIYQSLKTNAKESLNGTTVLNTVSLIKGASILRVHDVKEANECIKLINALNKQG</sequence>
<gene>
    <name evidence="10" type="ORF">METZ01_LOCUS107200</name>
</gene>
<evidence type="ECO:0000256" key="1">
    <source>
        <dbReference type="ARBA" id="ARBA00000012"/>
    </source>
</evidence>
<comment type="pathway">
    <text evidence="3">Cofactor biosynthesis; tetrahydrofolate biosynthesis; 7,8-dihydrofolate from 2-amino-4-hydroxy-6-hydroxymethyl-7,8-dihydropteridine diphosphate and 4-aminobenzoate: step 1/2.</text>
</comment>
<dbReference type="PROSITE" id="PS50972">
    <property type="entry name" value="PTERIN_BINDING"/>
    <property type="match status" value="1"/>
</dbReference>
<comment type="cofactor">
    <cofactor evidence="2">
        <name>Mg(2+)</name>
        <dbReference type="ChEBI" id="CHEBI:18420"/>
    </cofactor>
</comment>
<evidence type="ECO:0000313" key="10">
    <source>
        <dbReference type="EMBL" id="SVA54346.1"/>
    </source>
</evidence>
<dbReference type="GO" id="GO:0004156">
    <property type="term" value="F:dihydropteroate synthase activity"/>
    <property type="evidence" value="ECO:0007669"/>
    <property type="project" value="UniProtKB-EC"/>
</dbReference>
<keyword evidence="5" id="KW-0808">Transferase</keyword>
<dbReference type="Pfam" id="PF00809">
    <property type="entry name" value="Pterin_bind"/>
    <property type="match status" value="1"/>
</dbReference>
<evidence type="ECO:0000256" key="7">
    <source>
        <dbReference type="ARBA" id="ARBA00022842"/>
    </source>
</evidence>
<dbReference type="GO" id="GO:0005829">
    <property type="term" value="C:cytosol"/>
    <property type="evidence" value="ECO:0007669"/>
    <property type="project" value="TreeGrafter"/>
</dbReference>
<accession>A0A381WP99</accession>
<dbReference type="Gene3D" id="3.20.20.20">
    <property type="entry name" value="Dihydropteroate synthase-like"/>
    <property type="match status" value="1"/>
</dbReference>
<dbReference type="InterPro" id="IPR011005">
    <property type="entry name" value="Dihydropteroate_synth-like_sf"/>
</dbReference>
<dbReference type="InterPro" id="IPR000489">
    <property type="entry name" value="Pterin-binding_dom"/>
</dbReference>
<organism evidence="10">
    <name type="scientific">marine metagenome</name>
    <dbReference type="NCBI Taxonomy" id="408172"/>
    <lineage>
        <taxon>unclassified sequences</taxon>
        <taxon>metagenomes</taxon>
        <taxon>ecological metagenomes</taxon>
    </lineage>
</organism>
<name>A0A381WP99_9ZZZZ</name>
<evidence type="ECO:0000259" key="9">
    <source>
        <dbReference type="PROSITE" id="PS50972"/>
    </source>
</evidence>
<feature type="domain" description="Pterin-binding" evidence="9">
    <location>
        <begin position="15"/>
        <end position="267"/>
    </location>
</feature>
<dbReference type="GO" id="GO:0046872">
    <property type="term" value="F:metal ion binding"/>
    <property type="evidence" value="ECO:0007669"/>
    <property type="project" value="UniProtKB-KW"/>
</dbReference>
<evidence type="ECO:0000256" key="8">
    <source>
        <dbReference type="ARBA" id="ARBA00022909"/>
    </source>
</evidence>
<dbReference type="InterPro" id="IPR045031">
    <property type="entry name" value="DHP_synth-like"/>
</dbReference>
<reference evidence="10" key="1">
    <citation type="submission" date="2018-05" db="EMBL/GenBank/DDBJ databases">
        <authorList>
            <person name="Lanie J.A."/>
            <person name="Ng W.-L."/>
            <person name="Kazmierczak K.M."/>
            <person name="Andrzejewski T.M."/>
            <person name="Davidsen T.M."/>
            <person name="Wayne K.J."/>
            <person name="Tettelin H."/>
            <person name="Glass J.I."/>
            <person name="Rusch D."/>
            <person name="Podicherti R."/>
            <person name="Tsui H.-C.T."/>
            <person name="Winkler M.E."/>
        </authorList>
    </citation>
    <scope>NUCLEOTIDE SEQUENCE</scope>
</reference>
<dbReference type="PANTHER" id="PTHR20941:SF1">
    <property type="entry name" value="FOLIC ACID SYNTHESIS PROTEIN FOL1"/>
    <property type="match status" value="1"/>
</dbReference>
<dbReference type="CDD" id="cd00739">
    <property type="entry name" value="DHPS"/>
    <property type="match status" value="1"/>
</dbReference>
<evidence type="ECO:0000256" key="5">
    <source>
        <dbReference type="ARBA" id="ARBA00022679"/>
    </source>
</evidence>
<dbReference type="GO" id="GO:0046654">
    <property type="term" value="P:tetrahydrofolate biosynthetic process"/>
    <property type="evidence" value="ECO:0007669"/>
    <property type="project" value="TreeGrafter"/>
</dbReference>
<dbReference type="PROSITE" id="PS00792">
    <property type="entry name" value="DHPS_1"/>
    <property type="match status" value="1"/>
</dbReference>
<keyword evidence="6" id="KW-0479">Metal-binding</keyword>
<evidence type="ECO:0000256" key="3">
    <source>
        <dbReference type="ARBA" id="ARBA00004763"/>
    </source>
</evidence>
<evidence type="ECO:0000256" key="4">
    <source>
        <dbReference type="ARBA" id="ARBA00012458"/>
    </source>
</evidence>
<keyword evidence="7" id="KW-0460">Magnesium</keyword>
<keyword evidence="8" id="KW-0289">Folate biosynthesis</keyword>
<dbReference type="GO" id="GO:0046656">
    <property type="term" value="P:folic acid biosynthetic process"/>
    <property type="evidence" value="ECO:0007669"/>
    <property type="project" value="UniProtKB-KW"/>
</dbReference>